<evidence type="ECO:0000313" key="2">
    <source>
        <dbReference type="EMBL" id="MXV15435.1"/>
    </source>
</evidence>
<keyword evidence="1" id="KW-1133">Transmembrane helix</keyword>
<accession>A0A7K1XWS7</accession>
<keyword evidence="3" id="KW-1185">Reference proteome</keyword>
<dbReference type="EMBL" id="WVHS01000002">
    <property type="protein sequence ID" value="MXV15435.1"/>
    <property type="molecule type" value="Genomic_DNA"/>
</dbReference>
<proteinExistence type="predicted"/>
<feature type="transmembrane region" description="Helical" evidence="1">
    <location>
        <begin position="85"/>
        <end position="103"/>
    </location>
</feature>
<dbReference type="Proteomes" id="UP000451233">
    <property type="component" value="Unassembled WGS sequence"/>
</dbReference>
<name>A0A7K1XWS7_9SPHI</name>
<feature type="transmembrane region" description="Helical" evidence="1">
    <location>
        <begin position="235"/>
        <end position="259"/>
    </location>
</feature>
<reference evidence="2 3" key="1">
    <citation type="submission" date="2019-11" db="EMBL/GenBank/DDBJ databases">
        <title>Pedobacter sp. HMF7056 Genome sequencing and assembly.</title>
        <authorList>
            <person name="Kang H."/>
            <person name="Kim H."/>
            <person name="Joh K."/>
        </authorList>
    </citation>
    <scope>NUCLEOTIDE SEQUENCE [LARGE SCALE GENOMIC DNA]</scope>
    <source>
        <strain evidence="2 3">HMF7056</strain>
    </source>
</reference>
<evidence type="ECO:0000256" key="1">
    <source>
        <dbReference type="SAM" id="Phobius"/>
    </source>
</evidence>
<evidence type="ECO:0008006" key="4">
    <source>
        <dbReference type="Google" id="ProtNLM"/>
    </source>
</evidence>
<sequence>MTEEHVTIKAVHSAHGCKNCGTDFTGSFCNSCGQRASHRLTVAHLMHDLGHIFLHADKAIFPFAWSVTIQPGVKALEFVEGKRKMFNPVQYMILSVGLVMLLMSKTDFYQSMYAMRKDISAQGSNKFQEKQLAIDNFTKEHTNIISLIMVPAFALFCWWQFKKRGYNYAENVMVIVFAMCQINTLNILILLVAMLLHLQAPAIIMLTFLLTMACFSITFMQFFQVKWYTAAAKSVLTYLLSMVVQIVVMAIAVFIYMLAF</sequence>
<feature type="transmembrane region" description="Helical" evidence="1">
    <location>
        <begin position="144"/>
        <end position="161"/>
    </location>
</feature>
<keyword evidence="1" id="KW-0472">Membrane</keyword>
<feature type="transmembrane region" description="Helical" evidence="1">
    <location>
        <begin position="202"/>
        <end position="223"/>
    </location>
</feature>
<comment type="caution">
    <text evidence="2">The sequence shown here is derived from an EMBL/GenBank/DDBJ whole genome shotgun (WGS) entry which is preliminary data.</text>
</comment>
<protein>
    <recommendedName>
        <fullName evidence="4">DUF3667 domain-containing protein</fullName>
    </recommendedName>
</protein>
<evidence type="ECO:0000313" key="3">
    <source>
        <dbReference type="Proteomes" id="UP000451233"/>
    </source>
</evidence>
<gene>
    <name evidence="2" type="ORF">GS398_08985</name>
</gene>
<dbReference type="AlphaFoldDB" id="A0A7K1XWS7"/>
<feature type="transmembrane region" description="Helical" evidence="1">
    <location>
        <begin position="173"/>
        <end position="196"/>
    </location>
</feature>
<dbReference type="RefSeq" id="WP_160906431.1">
    <property type="nucleotide sequence ID" value="NZ_WVHS01000002.1"/>
</dbReference>
<organism evidence="2 3">
    <name type="scientific">Hufsiella ginkgonis</name>
    <dbReference type="NCBI Taxonomy" id="2695274"/>
    <lineage>
        <taxon>Bacteria</taxon>
        <taxon>Pseudomonadati</taxon>
        <taxon>Bacteroidota</taxon>
        <taxon>Sphingobacteriia</taxon>
        <taxon>Sphingobacteriales</taxon>
        <taxon>Sphingobacteriaceae</taxon>
        <taxon>Hufsiella</taxon>
    </lineage>
</organism>
<keyword evidence="1" id="KW-0812">Transmembrane</keyword>